<protein>
    <submittedName>
        <fullName evidence="5">Extracellular solute-binding protein</fullName>
    </submittedName>
</protein>
<feature type="domain" description="Solute-binding protein family 3/N-terminal" evidence="4">
    <location>
        <begin position="37"/>
        <end position="261"/>
    </location>
</feature>
<dbReference type="EMBL" id="AP014545">
    <property type="protein sequence ID" value="BBB25757.1"/>
    <property type="molecule type" value="Genomic_DNA"/>
</dbReference>
<evidence type="ECO:0000256" key="3">
    <source>
        <dbReference type="SAM" id="SignalP"/>
    </source>
</evidence>
<feature type="chain" id="PRO_5032981983" evidence="3">
    <location>
        <begin position="26"/>
        <end position="266"/>
    </location>
</feature>
<gene>
    <name evidence="5" type="ORF">AMJAP_1162</name>
</gene>
<dbReference type="Proteomes" id="UP000595663">
    <property type="component" value="Chromosome"/>
</dbReference>
<dbReference type="SMART" id="SM00062">
    <property type="entry name" value="PBPb"/>
    <property type="match status" value="1"/>
</dbReference>
<dbReference type="OrthoDB" id="8994218at2"/>
<evidence type="ECO:0000313" key="6">
    <source>
        <dbReference type="Proteomes" id="UP000595663"/>
    </source>
</evidence>
<keyword evidence="6" id="KW-1185">Reference proteome</keyword>
<keyword evidence="2 3" id="KW-0732">Signal</keyword>
<sequence>MTNCFKITFCIILSLLAASMNSAFASERSEKIKTSGEIKVCIWPGYFAISYRNPRTQQLEGVDIEMAHELADSLGVKLNFVESSFSKLASNLKNDTCDIAMHGVGIRDSRKPHMEFSQPYLASGIYAVGTKENEEIARWDDIDQDGVIAVVQKGTYMEPVVKERFKQAEVSVVDSFKAREQEVMSGRADVFMTDFPYGKRMVALTSWAVLLSPEQPFAKTGYAYAVPKGELEWLKEVDDFLAVMKKTGKLYQFAAKHGLSEIVVHQ</sequence>
<evidence type="ECO:0000313" key="5">
    <source>
        <dbReference type="EMBL" id="BBB25757.1"/>
    </source>
</evidence>
<proteinExistence type="inferred from homology"/>
<dbReference type="PANTHER" id="PTHR35936:SF17">
    <property type="entry name" value="ARGININE-BINDING EXTRACELLULAR PROTEIN ARTP"/>
    <property type="match status" value="1"/>
</dbReference>
<evidence type="ECO:0000256" key="2">
    <source>
        <dbReference type="ARBA" id="ARBA00022729"/>
    </source>
</evidence>
<dbReference type="KEGG" id="ajp:AMJAP_1162"/>
<dbReference type="InterPro" id="IPR001638">
    <property type="entry name" value="Solute-binding_3/MltF_N"/>
</dbReference>
<name>A0A7R6SSN0_9GAMM</name>
<dbReference type="Gene3D" id="3.40.190.10">
    <property type="entry name" value="Periplasmic binding protein-like II"/>
    <property type="match status" value="2"/>
</dbReference>
<evidence type="ECO:0000256" key="1">
    <source>
        <dbReference type="ARBA" id="ARBA00010333"/>
    </source>
</evidence>
<feature type="signal peptide" evidence="3">
    <location>
        <begin position="1"/>
        <end position="25"/>
    </location>
</feature>
<dbReference type="PANTHER" id="PTHR35936">
    <property type="entry name" value="MEMBRANE-BOUND LYTIC MUREIN TRANSGLYCOSYLASE F"/>
    <property type="match status" value="1"/>
</dbReference>
<evidence type="ECO:0000259" key="4">
    <source>
        <dbReference type="SMART" id="SM00062"/>
    </source>
</evidence>
<comment type="similarity">
    <text evidence="1">Belongs to the bacterial solute-binding protein 3 family.</text>
</comment>
<reference evidence="5 6" key="1">
    <citation type="journal article" date="2008" name="Int. J. Syst. Evol. Microbiol.">
        <title>Amphritea japonica sp. nov. and Amphritea balenae sp. nov., isolated from the sediment adjacent to sperm whale carcasses off Kagoshima, Japan.</title>
        <authorList>
            <person name="Miyazaki M."/>
            <person name="Nogi Y."/>
            <person name="Fujiwara Y."/>
            <person name="Kawato M."/>
            <person name="Nagahama T."/>
            <person name="Kubokawa K."/>
            <person name="Horikoshi K."/>
        </authorList>
    </citation>
    <scope>NUCLEOTIDE SEQUENCE [LARGE SCALE GENOMIC DNA]</scope>
    <source>
        <strain evidence="5 6">ATCC BAA-1530</strain>
    </source>
</reference>
<dbReference type="Pfam" id="PF00497">
    <property type="entry name" value="SBP_bac_3"/>
    <property type="match status" value="1"/>
</dbReference>
<organism evidence="5 6">
    <name type="scientific">Amphritea japonica ATCC BAA-1530</name>
    <dbReference type="NCBI Taxonomy" id="1278309"/>
    <lineage>
        <taxon>Bacteria</taxon>
        <taxon>Pseudomonadati</taxon>
        <taxon>Pseudomonadota</taxon>
        <taxon>Gammaproteobacteria</taxon>
        <taxon>Oceanospirillales</taxon>
        <taxon>Oceanospirillaceae</taxon>
        <taxon>Amphritea</taxon>
    </lineage>
</organism>
<dbReference type="CDD" id="cd13530">
    <property type="entry name" value="PBP2_peptides_like"/>
    <property type="match status" value="1"/>
</dbReference>
<dbReference type="SUPFAM" id="SSF53850">
    <property type="entry name" value="Periplasmic binding protein-like II"/>
    <property type="match status" value="1"/>
</dbReference>
<accession>A0A7R6SSN0</accession>
<dbReference type="AlphaFoldDB" id="A0A7R6SSN0"/>